<evidence type="ECO:0000256" key="6">
    <source>
        <dbReference type="SAM" id="MobiDB-lite"/>
    </source>
</evidence>
<keyword evidence="10" id="KW-1185">Reference proteome</keyword>
<feature type="domain" description="Major facilitator superfamily (MFS) profile" evidence="8">
    <location>
        <begin position="31"/>
        <end position="472"/>
    </location>
</feature>
<dbReference type="EMBL" id="KV419410">
    <property type="protein sequence ID" value="KZS92517.1"/>
    <property type="molecule type" value="Genomic_DNA"/>
</dbReference>
<feature type="transmembrane region" description="Helical" evidence="7">
    <location>
        <begin position="384"/>
        <end position="408"/>
    </location>
</feature>
<keyword evidence="4 7" id="KW-1133">Transmembrane helix</keyword>
<dbReference type="OrthoDB" id="6133115at2759"/>
<evidence type="ECO:0000256" key="3">
    <source>
        <dbReference type="ARBA" id="ARBA00022692"/>
    </source>
</evidence>
<evidence type="ECO:0000259" key="8">
    <source>
        <dbReference type="PROSITE" id="PS50850"/>
    </source>
</evidence>
<feature type="transmembrane region" description="Helical" evidence="7">
    <location>
        <begin position="64"/>
        <end position="88"/>
    </location>
</feature>
<dbReference type="PANTHER" id="PTHR48022">
    <property type="entry name" value="PLASTIDIC GLUCOSE TRANSPORTER 4"/>
    <property type="match status" value="1"/>
</dbReference>
<gene>
    <name evidence="9" type="ORF">SISNIDRAFT_429160</name>
</gene>
<dbReference type="AlphaFoldDB" id="A0A164TNH8"/>
<feature type="transmembrane region" description="Helical" evidence="7">
    <location>
        <begin position="165"/>
        <end position="183"/>
    </location>
</feature>
<sequence>MVEPPKWLAVVDLVHRGPWWRNHGIFMLNLCLALPLLTAAINGFDSSVLNGLMILPDWETYFHHPGGITIGFMTSAQNIGALLALPIAPFISDGLGRRRALFVGSTIMLAGVAMQSTTTGVPEFIAARGIIGFGLNTALNAAPLLISELAYPTQRGQITAMYNSIWYLGSVLAAWACYAVYASQEQSSWAWRIPSVVQAAPSLLQMVVVWFVPESPRWLISRGRIDEARRILAKYHANGSDVLDPLVAFEVAQIQQALRIERDLAKSISYLSLFSTPGNRKRMRIVIAIALFSQWSGNGLVSYYINLVLEGVGVDNAGTRSQINGALQIFNFIVAINASLLVERVGRRKLFLASNIGMLISFCMWTLTTALWNTDNNKSAGKATIFLIFVFYLSYDLAYTPLLVVYSIEILPFNIRAKGFAVMNLVVCLSLAFNQFVNPVALDRISWHYYIVYCIWLFFELAFVYKFVIETRCRTLEETAALFDGDQPAMELQQLGNEAATHTLNEIQSQQLRSRLDAHARANMDKMRKSDPSLDRTESLASSASSAV</sequence>
<evidence type="ECO:0000256" key="1">
    <source>
        <dbReference type="ARBA" id="ARBA00004141"/>
    </source>
</evidence>
<dbReference type="InterPro" id="IPR005829">
    <property type="entry name" value="Sugar_transporter_CS"/>
</dbReference>
<comment type="subcellular location">
    <subcellularLocation>
        <location evidence="1">Membrane</location>
        <topology evidence="1">Multi-pass membrane protein</topology>
    </subcellularLocation>
</comment>
<dbReference type="STRING" id="1314777.A0A164TNH8"/>
<dbReference type="FunFam" id="1.20.1250.20:FF:000117">
    <property type="entry name" value="MFS hexose transporter"/>
    <property type="match status" value="1"/>
</dbReference>
<protein>
    <submittedName>
        <fullName evidence="9">General substrate transporter</fullName>
    </submittedName>
</protein>
<feature type="region of interest" description="Disordered" evidence="6">
    <location>
        <begin position="527"/>
        <end position="548"/>
    </location>
</feature>
<dbReference type="SUPFAM" id="SSF103473">
    <property type="entry name" value="MFS general substrate transporter"/>
    <property type="match status" value="1"/>
</dbReference>
<dbReference type="GO" id="GO:0005351">
    <property type="term" value="F:carbohydrate:proton symporter activity"/>
    <property type="evidence" value="ECO:0007669"/>
    <property type="project" value="TreeGrafter"/>
</dbReference>
<dbReference type="Proteomes" id="UP000076722">
    <property type="component" value="Unassembled WGS sequence"/>
</dbReference>
<dbReference type="Pfam" id="PF00083">
    <property type="entry name" value="Sugar_tr"/>
    <property type="match status" value="1"/>
</dbReference>
<evidence type="ECO:0000256" key="7">
    <source>
        <dbReference type="SAM" id="Phobius"/>
    </source>
</evidence>
<dbReference type="InterPro" id="IPR050360">
    <property type="entry name" value="MFS_Sugar_Transporters"/>
</dbReference>
<feature type="transmembrane region" description="Helical" evidence="7">
    <location>
        <begin position="189"/>
        <end position="212"/>
    </location>
</feature>
<proteinExistence type="inferred from homology"/>
<feature type="transmembrane region" description="Helical" evidence="7">
    <location>
        <begin position="285"/>
        <end position="305"/>
    </location>
</feature>
<feature type="transmembrane region" description="Helical" evidence="7">
    <location>
        <begin position="124"/>
        <end position="145"/>
    </location>
</feature>
<reference evidence="9 10" key="1">
    <citation type="journal article" date="2016" name="Mol. Biol. Evol.">
        <title>Comparative Genomics of Early-Diverging Mushroom-Forming Fungi Provides Insights into the Origins of Lignocellulose Decay Capabilities.</title>
        <authorList>
            <person name="Nagy L.G."/>
            <person name="Riley R."/>
            <person name="Tritt A."/>
            <person name="Adam C."/>
            <person name="Daum C."/>
            <person name="Floudas D."/>
            <person name="Sun H."/>
            <person name="Yadav J.S."/>
            <person name="Pangilinan J."/>
            <person name="Larsson K.H."/>
            <person name="Matsuura K."/>
            <person name="Barry K."/>
            <person name="Labutti K."/>
            <person name="Kuo R."/>
            <person name="Ohm R.A."/>
            <person name="Bhattacharya S.S."/>
            <person name="Shirouzu T."/>
            <person name="Yoshinaga Y."/>
            <person name="Martin F.M."/>
            <person name="Grigoriev I.V."/>
            <person name="Hibbett D.S."/>
        </authorList>
    </citation>
    <scope>NUCLEOTIDE SEQUENCE [LARGE SCALE GENOMIC DNA]</scope>
    <source>
        <strain evidence="9 10">HHB9708</strain>
    </source>
</reference>
<dbReference type="InterPro" id="IPR020846">
    <property type="entry name" value="MFS_dom"/>
</dbReference>
<evidence type="ECO:0000256" key="4">
    <source>
        <dbReference type="ARBA" id="ARBA00022989"/>
    </source>
</evidence>
<feature type="transmembrane region" description="Helical" evidence="7">
    <location>
        <begin position="350"/>
        <end position="372"/>
    </location>
</feature>
<keyword evidence="3 7" id="KW-0812">Transmembrane</keyword>
<accession>A0A164TNH8</accession>
<dbReference type="GO" id="GO:0016020">
    <property type="term" value="C:membrane"/>
    <property type="evidence" value="ECO:0007669"/>
    <property type="project" value="UniProtKB-SubCell"/>
</dbReference>
<feature type="transmembrane region" description="Helical" evidence="7">
    <location>
        <begin position="25"/>
        <end position="44"/>
    </location>
</feature>
<evidence type="ECO:0000313" key="9">
    <source>
        <dbReference type="EMBL" id="KZS92517.1"/>
    </source>
</evidence>
<feature type="transmembrane region" description="Helical" evidence="7">
    <location>
        <begin position="449"/>
        <end position="468"/>
    </location>
</feature>
<comment type="similarity">
    <text evidence="2">Belongs to the major facilitator superfamily. Sugar transporter (TC 2.A.1.1) family.</text>
</comment>
<dbReference type="InterPro" id="IPR005828">
    <property type="entry name" value="MFS_sugar_transport-like"/>
</dbReference>
<feature type="compositionally biased region" description="Polar residues" evidence="6">
    <location>
        <begin position="539"/>
        <end position="548"/>
    </location>
</feature>
<dbReference type="PANTHER" id="PTHR48022:SF64">
    <property type="entry name" value="MAJOR FACILITATOR SUPERFAMILY (MFS) PROFILE DOMAIN-CONTAINING PROTEIN"/>
    <property type="match status" value="1"/>
</dbReference>
<keyword evidence="5 7" id="KW-0472">Membrane</keyword>
<dbReference type="InterPro" id="IPR036259">
    <property type="entry name" value="MFS_trans_sf"/>
</dbReference>
<evidence type="ECO:0000256" key="2">
    <source>
        <dbReference type="ARBA" id="ARBA00010992"/>
    </source>
</evidence>
<organism evidence="9 10">
    <name type="scientific">Sistotremastrum niveocremeum HHB9708</name>
    <dbReference type="NCBI Taxonomy" id="1314777"/>
    <lineage>
        <taxon>Eukaryota</taxon>
        <taxon>Fungi</taxon>
        <taxon>Dikarya</taxon>
        <taxon>Basidiomycota</taxon>
        <taxon>Agaricomycotina</taxon>
        <taxon>Agaricomycetes</taxon>
        <taxon>Sistotremastrales</taxon>
        <taxon>Sistotremastraceae</taxon>
        <taxon>Sertulicium</taxon>
        <taxon>Sertulicium niveocremeum</taxon>
    </lineage>
</organism>
<evidence type="ECO:0000313" key="10">
    <source>
        <dbReference type="Proteomes" id="UP000076722"/>
    </source>
</evidence>
<feature type="compositionally biased region" description="Basic and acidic residues" evidence="6">
    <location>
        <begin position="527"/>
        <end position="538"/>
    </location>
</feature>
<feature type="transmembrane region" description="Helical" evidence="7">
    <location>
        <begin position="100"/>
        <end position="118"/>
    </location>
</feature>
<dbReference type="Gene3D" id="1.20.1250.20">
    <property type="entry name" value="MFS general substrate transporter like domains"/>
    <property type="match status" value="1"/>
</dbReference>
<dbReference type="PROSITE" id="PS00216">
    <property type="entry name" value="SUGAR_TRANSPORT_1"/>
    <property type="match status" value="1"/>
</dbReference>
<name>A0A164TNH8_9AGAM</name>
<feature type="transmembrane region" description="Helical" evidence="7">
    <location>
        <begin position="420"/>
        <end position="437"/>
    </location>
</feature>
<feature type="transmembrane region" description="Helical" evidence="7">
    <location>
        <begin position="325"/>
        <end position="343"/>
    </location>
</feature>
<dbReference type="PROSITE" id="PS50850">
    <property type="entry name" value="MFS"/>
    <property type="match status" value="1"/>
</dbReference>
<evidence type="ECO:0000256" key="5">
    <source>
        <dbReference type="ARBA" id="ARBA00023136"/>
    </source>
</evidence>